<organism evidence="2 3">
    <name type="scientific">Candidatus Doudnabacteria bacterium RIFCSPHIGHO2_01_FULL_46_24</name>
    <dbReference type="NCBI Taxonomy" id="1817825"/>
    <lineage>
        <taxon>Bacteria</taxon>
        <taxon>Candidatus Doudnaibacteriota</taxon>
    </lineage>
</organism>
<dbReference type="STRING" id="1817825.A2720_04580"/>
<evidence type="ECO:0000313" key="2">
    <source>
        <dbReference type="EMBL" id="OGE80806.1"/>
    </source>
</evidence>
<dbReference type="SUPFAM" id="SSF158446">
    <property type="entry name" value="IVS-encoded protein-like"/>
    <property type="match status" value="1"/>
</dbReference>
<evidence type="ECO:0000259" key="1">
    <source>
        <dbReference type="Pfam" id="PF22296"/>
    </source>
</evidence>
<dbReference type="CDD" id="cd16376">
    <property type="entry name" value="Avd_like"/>
    <property type="match status" value="1"/>
</dbReference>
<evidence type="ECO:0000313" key="3">
    <source>
        <dbReference type="Proteomes" id="UP000178892"/>
    </source>
</evidence>
<dbReference type="EMBL" id="MFEL01000018">
    <property type="protein sequence ID" value="OGE80806.1"/>
    <property type="molecule type" value="Genomic_DNA"/>
</dbReference>
<dbReference type="AlphaFoldDB" id="A0A1F5NT10"/>
<dbReference type="Proteomes" id="UP000178892">
    <property type="component" value="Unassembled WGS sequence"/>
</dbReference>
<accession>A0A1F5NT10</accession>
<comment type="caution">
    <text evidence="2">The sequence shown here is derived from an EMBL/GenBank/DDBJ whole genome shotgun (WGS) entry which is preliminary data.</text>
</comment>
<feature type="domain" description="bAvd-like" evidence="1">
    <location>
        <begin position="6"/>
        <end position="110"/>
    </location>
</feature>
<dbReference type="InterPro" id="IPR055360">
    <property type="entry name" value="bAvd"/>
</dbReference>
<sequence length="112" mass="13106">MQELPILHKLTEFYKTFYLYLASFPQKDKYALGAKCEGYIISTLELLLAAEYASKNQRLQLIQQASVKFDMLKSFIRIAKELKILDQKKYIRLEAELQEIGRQLGGWQRSLS</sequence>
<reference evidence="2 3" key="1">
    <citation type="journal article" date="2016" name="Nat. Commun.">
        <title>Thousands of microbial genomes shed light on interconnected biogeochemical processes in an aquifer system.</title>
        <authorList>
            <person name="Anantharaman K."/>
            <person name="Brown C.T."/>
            <person name="Hug L.A."/>
            <person name="Sharon I."/>
            <person name="Castelle C.J."/>
            <person name="Probst A.J."/>
            <person name="Thomas B.C."/>
            <person name="Singh A."/>
            <person name="Wilkins M.J."/>
            <person name="Karaoz U."/>
            <person name="Brodie E.L."/>
            <person name="Williams K.H."/>
            <person name="Hubbard S.S."/>
            <person name="Banfield J.F."/>
        </authorList>
    </citation>
    <scope>NUCLEOTIDE SEQUENCE [LARGE SCALE GENOMIC DNA]</scope>
</reference>
<name>A0A1F5NT10_9BACT</name>
<dbReference type="Gene3D" id="1.20.1440.60">
    <property type="entry name" value="23S rRNA-intervening sequence"/>
    <property type="match status" value="1"/>
</dbReference>
<gene>
    <name evidence="2" type="ORF">A2720_04580</name>
</gene>
<dbReference type="InterPro" id="IPR036583">
    <property type="entry name" value="23S_rRNA_IVS_sf"/>
</dbReference>
<protein>
    <recommendedName>
        <fullName evidence="1">bAvd-like domain-containing protein</fullName>
    </recommendedName>
</protein>
<proteinExistence type="predicted"/>
<dbReference type="Pfam" id="PF22296">
    <property type="entry name" value="bAvd"/>
    <property type="match status" value="1"/>
</dbReference>